<sequence>MDCQAPFLFSRLASFCALTAVVICLILTLCIMLGLGIGLGYNYCYVDLRVRKPSSGSARRSGEELDEPSLETEDFRRRMDTTYPVSQRTTTLPTIKATMQIPLNGEIDLEALFSKLRGRNRNVTLELIT</sequence>
<dbReference type="RefSeq" id="XP_050557639.1">
    <property type="nucleotide sequence ID" value="XM_050701682.1"/>
</dbReference>
<evidence type="ECO:0000256" key="2">
    <source>
        <dbReference type="SAM" id="Phobius"/>
    </source>
</evidence>
<dbReference type="GeneID" id="118278989"/>
<feature type="transmembrane region" description="Helical" evidence="2">
    <location>
        <begin position="12"/>
        <end position="41"/>
    </location>
</feature>
<evidence type="ECO:0000313" key="5">
    <source>
        <dbReference type="RefSeq" id="XP_050557639.1"/>
    </source>
</evidence>
<evidence type="ECO:0000256" key="1">
    <source>
        <dbReference type="SAM" id="MobiDB-lite"/>
    </source>
</evidence>
<keyword evidence="2" id="KW-0812">Transmembrane</keyword>
<gene>
    <name evidence="4 5" type="primary">LOC118278989</name>
</gene>
<dbReference type="Proteomes" id="UP000829999">
    <property type="component" value="Chromosome 2"/>
</dbReference>
<dbReference type="OrthoDB" id="7491776at2759"/>
<dbReference type="RefSeq" id="XP_050557635.1">
    <property type="nucleotide sequence ID" value="XM_050701678.1"/>
</dbReference>
<keyword evidence="2" id="KW-0472">Membrane</keyword>
<evidence type="ECO:0000313" key="3">
    <source>
        <dbReference type="Proteomes" id="UP000829999"/>
    </source>
</evidence>
<evidence type="ECO:0000313" key="4">
    <source>
        <dbReference type="RefSeq" id="XP_050557635.1"/>
    </source>
</evidence>
<protein>
    <submittedName>
        <fullName evidence="4">Uncharacterized protein LOC118278989 isoform X3</fullName>
    </submittedName>
    <submittedName>
        <fullName evidence="5">Uncharacterized protein LOC118278989 isoform X4</fullName>
    </submittedName>
</protein>
<feature type="region of interest" description="Disordered" evidence="1">
    <location>
        <begin position="53"/>
        <end position="78"/>
    </location>
</feature>
<dbReference type="AlphaFoldDB" id="A0A9R0E2S1"/>
<reference evidence="4 5" key="1">
    <citation type="submission" date="2025-04" db="UniProtKB">
        <authorList>
            <consortium name="RefSeq"/>
        </authorList>
    </citation>
    <scope>IDENTIFICATION</scope>
    <source>
        <tissue evidence="4 5">Whole larval tissue</tissue>
    </source>
</reference>
<proteinExistence type="predicted"/>
<name>A0A9R0E2S1_SPOFR</name>
<keyword evidence="2" id="KW-1133">Transmembrane helix</keyword>
<accession>A0A9R0E2S1</accession>
<keyword evidence="3" id="KW-1185">Reference proteome</keyword>
<organism evidence="3 4">
    <name type="scientific">Spodoptera frugiperda</name>
    <name type="common">Fall armyworm</name>
    <dbReference type="NCBI Taxonomy" id="7108"/>
    <lineage>
        <taxon>Eukaryota</taxon>
        <taxon>Metazoa</taxon>
        <taxon>Ecdysozoa</taxon>
        <taxon>Arthropoda</taxon>
        <taxon>Hexapoda</taxon>
        <taxon>Insecta</taxon>
        <taxon>Pterygota</taxon>
        <taxon>Neoptera</taxon>
        <taxon>Endopterygota</taxon>
        <taxon>Lepidoptera</taxon>
        <taxon>Glossata</taxon>
        <taxon>Ditrysia</taxon>
        <taxon>Noctuoidea</taxon>
        <taxon>Noctuidae</taxon>
        <taxon>Amphipyrinae</taxon>
        <taxon>Spodoptera</taxon>
    </lineage>
</organism>